<dbReference type="EMBL" id="JAPMOS010000009">
    <property type="protein sequence ID" value="KAJ4461045.1"/>
    <property type="molecule type" value="Genomic_DNA"/>
</dbReference>
<sequence length="126" mass="14461">MSAAAQAELELAVKEYQGLQKDLDKQMDTRQKIVAQLHESEVVQKELEIVEPTGEVYKLIGPALFKQEQPMALDAVTQRVRMFTESIKTTEATIERMQKSMEEKRERLITLQQAAQASRLEQMKPQ</sequence>
<proteinExistence type="inferred from homology"/>
<dbReference type="PANTHER" id="PTHR21431:SF0">
    <property type="entry name" value="PREFOLDIN SUBUNIT 6"/>
    <property type="match status" value="1"/>
</dbReference>
<evidence type="ECO:0000256" key="2">
    <source>
        <dbReference type="ARBA" id="ARBA00023186"/>
    </source>
</evidence>
<protein>
    <submittedName>
        <fullName evidence="4">Prefoldin beta subunit</fullName>
    </submittedName>
</protein>
<evidence type="ECO:0000256" key="3">
    <source>
        <dbReference type="SAM" id="Coils"/>
    </source>
</evidence>
<evidence type="ECO:0000256" key="1">
    <source>
        <dbReference type="ARBA" id="ARBA00008045"/>
    </source>
</evidence>
<gene>
    <name evidence="4" type="ORF">PAPYR_2486</name>
</gene>
<dbReference type="PANTHER" id="PTHR21431">
    <property type="entry name" value="PREFOLDIN SUBUNIT 6"/>
    <property type="match status" value="1"/>
</dbReference>
<dbReference type="Gene3D" id="1.10.287.370">
    <property type="match status" value="1"/>
</dbReference>
<keyword evidence="2" id="KW-0143">Chaperone</keyword>
<comment type="similarity">
    <text evidence="1">Belongs to the prefoldin subunit beta family.</text>
</comment>
<name>A0ABQ8UU05_9EUKA</name>
<organism evidence="4 5">
    <name type="scientific">Paratrimastix pyriformis</name>
    <dbReference type="NCBI Taxonomy" id="342808"/>
    <lineage>
        <taxon>Eukaryota</taxon>
        <taxon>Metamonada</taxon>
        <taxon>Preaxostyla</taxon>
        <taxon>Paratrimastigidae</taxon>
        <taxon>Paratrimastix</taxon>
    </lineage>
</organism>
<comment type="caution">
    <text evidence="4">The sequence shown here is derived from an EMBL/GenBank/DDBJ whole genome shotgun (WGS) entry which is preliminary data.</text>
</comment>
<dbReference type="InterPro" id="IPR009053">
    <property type="entry name" value="Prefoldin"/>
</dbReference>
<dbReference type="Proteomes" id="UP001141327">
    <property type="component" value="Unassembled WGS sequence"/>
</dbReference>
<reference evidence="4" key="1">
    <citation type="journal article" date="2022" name="bioRxiv">
        <title>Genomics of Preaxostyla Flagellates Illuminates Evolutionary Transitions and the Path Towards Mitochondrial Loss.</title>
        <authorList>
            <person name="Novak L.V.F."/>
            <person name="Treitli S.C."/>
            <person name="Pyrih J."/>
            <person name="Halakuc P."/>
            <person name="Pipaliya S.V."/>
            <person name="Vacek V."/>
            <person name="Brzon O."/>
            <person name="Soukal P."/>
            <person name="Eme L."/>
            <person name="Dacks J.B."/>
            <person name="Karnkowska A."/>
            <person name="Elias M."/>
            <person name="Hampl V."/>
        </authorList>
    </citation>
    <scope>NUCLEOTIDE SEQUENCE</scope>
    <source>
        <strain evidence="4">RCP-MX</strain>
    </source>
</reference>
<accession>A0ABQ8UU05</accession>
<dbReference type="Pfam" id="PF01920">
    <property type="entry name" value="Prefoldin_2"/>
    <property type="match status" value="1"/>
</dbReference>
<dbReference type="CDD" id="cd23161">
    <property type="entry name" value="Prefoldin_6"/>
    <property type="match status" value="1"/>
</dbReference>
<keyword evidence="5" id="KW-1185">Reference proteome</keyword>
<evidence type="ECO:0000313" key="5">
    <source>
        <dbReference type="Proteomes" id="UP001141327"/>
    </source>
</evidence>
<dbReference type="InterPro" id="IPR002777">
    <property type="entry name" value="PFD_beta-like"/>
</dbReference>
<keyword evidence="3" id="KW-0175">Coiled coil</keyword>
<dbReference type="SUPFAM" id="SSF46579">
    <property type="entry name" value="Prefoldin"/>
    <property type="match status" value="1"/>
</dbReference>
<evidence type="ECO:0000313" key="4">
    <source>
        <dbReference type="EMBL" id="KAJ4461045.1"/>
    </source>
</evidence>
<feature type="coiled-coil region" evidence="3">
    <location>
        <begin position="87"/>
        <end position="121"/>
    </location>
</feature>
<feature type="coiled-coil region" evidence="3">
    <location>
        <begin position="2"/>
        <end position="29"/>
    </location>
</feature>